<dbReference type="Proteomes" id="UP000217349">
    <property type="component" value="Chromosome"/>
</dbReference>
<proteinExistence type="predicted"/>
<evidence type="ECO:0000313" key="1">
    <source>
        <dbReference type="EMBL" id="ATB69768.1"/>
    </source>
</evidence>
<reference evidence="2" key="1">
    <citation type="submission" date="2017-09" db="EMBL/GenBank/DDBJ databases">
        <title>The complete genome of Sulfurospirillum sp. JPD-1.</title>
        <authorList>
            <person name="Goris T."/>
        </authorList>
    </citation>
    <scope>NUCLEOTIDE SEQUENCE [LARGE SCALE GENOMIC DNA]</scope>
    <source>
        <strain evidence="2">JPD-1</strain>
    </source>
</reference>
<evidence type="ECO:0000313" key="2">
    <source>
        <dbReference type="Proteomes" id="UP000217349"/>
    </source>
</evidence>
<dbReference type="EMBL" id="CP023275">
    <property type="protein sequence ID" value="ATB69768.1"/>
    <property type="molecule type" value="Genomic_DNA"/>
</dbReference>
<dbReference type="KEGG" id="sulj:SJPD1_1662"/>
<gene>
    <name evidence="1" type="ORF">SJPD1_1662</name>
</gene>
<accession>A0A290HPW4</accession>
<organism evidence="1 2">
    <name type="scientific">Sulfurospirillum diekertiae</name>
    <dbReference type="NCBI Taxonomy" id="1854492"/>
    <lineage>
        <taxon>Bacteria</taxon>
        <taxon>Pseudomonadati</taxon>
        <taxon>Campylobacterota</taxon>
        <taxon>Epsilonproteobacteria</taxon>
        <taxon>Campylobacterales</taxon>
        <taxon>Sulfurospirillaceae</taxon>
        <taxon>Sulfurospirillum</taxon>
    </lineage>
</organism>
<protein>
    <submittedName>
        <fullName evidence="1">Uncharacterized protein</fullName>
    </submittedName>
</protein>
<name>A0A290HPW4_9BACT</name>
<sequence>MNKDTYMKVSELISKLQSLPSNADVLCYTEDENFQLKGDFFRLLDIEDIIISEASKIRINGRPSLKLEKNKDSEPHVLISVITDF</sequence>
<dbReference type="AlphaFoldDB" id="A0A290HPW4"/>